<evidence type="ECO:0000256" key="4">
    <source>
        <dbReference type="ARBA" id="ARBA00022898"/>
    </source>
</evidence>
<evidence type="ECO:0000256" key="6">
    <source>
        <dbReference type="PIRSR" id="PIRSR602129-50"/>
    </source>
</evidence>
<reference evidence="8 9" key="1">
    <citation type="journal article" date="2018" name="IMA Fungus">
        <title>IMA Genome-F 9: Draft genome sequence of Annulohypoxylon stygium, Aspergillus mulundensis, Berkeleyomyces basicola (syn. Thielaviopsis basicola), Ceratocystis smalleyi, two Cercospora beticola strains, Coleophoma cylindrospora, Fusarium fracticaudum, Phialophora cf. hyalina, and Morchella septimelata.</title>
        <authorList>
            <person name="Wingfield B.D."/>
            <person name="Bills G.F."/>
            <person name="Dong Y."/>
            <person name="Huang W."/>
            <person name="Nel W.J."/>
            <person name="Swalarsk-Parry B.S."/>
            <person name="Vaghefi N."/>
            <person name="Wilken P.M."/>
            <person name="An Z."/>
            <person name="de Beer Z.W."/>
            <person name="De Vos L."/>
            <person name="Chen L."/>
            <person name="Duong T.A."/>
            <person name="Gao Y."/>
            <person name="Hammerbacher A."/>
            <person name="Kikkert J.R."/>
            <person name="Li Y."/>
            <person name="Li H."/>
            <person name="Li K."/>
            <person name="Li Q."/>
            <person name="Liu X."/>
            <person name="Ma X."/>
            <person name="Naidoo K."/>
            <person name="Pethybridge S.J."/>
            <person name="Sun J."/>
            <person name="Steenkamp E.T."/>
            <person name="van der Nest M.A."/>
            <person name="van Wyk S."/>
            <person name="Wingfield M.J."/>
            <person name="Xiong C."/>
            <person name="Yue Q."/>
            <person name="Zhang X."/>
        </authorList>
    </citation>
    <scope>NUCLEOTIDE SEQUENCE [LARGE SCALE GENOMIC DNA]</scope>
    <source>
        <strain evidence="8 9">BP5796</strain>
    </source>
</reference>
<evidence type="ECO:0000313" key="9">
    <source>
        <dbReference type="Proteomes" id="UP000256328"/>
    </source>
</evidence>
<evidence type="ECO:0000256" key="1">
    <source>
        <dbReference type="ARBA" id="ARBA00001933"/>
    </source>
</evidence>
<keyword evidence="9" id="KW-1185">Reference proteome</keyword>
<dbReference type="SUPFAM" id="SSF53383">
    <property type="entry name" value="PLP-dependent transferases"/>
    <property type="match status" value="1"/>
</dbReference>
<evidence type="ECO:0000256" key="2">
    <source>
        <dbReference type="ARBA" id="ARBA00009533"/>
    </source>
</evidence>
<keyword evidence="5 7" id="KW-0456">Lyase</keyword>
<dbReference type="InterPro" id="IPR015421">
    <property type="entry name" value="PyrdxlP-dep_Trfase_major"/>
</dbReference>
<keyword evidence="3" id="KW-0210">Decarboxylase</keyword>
<sequence length="405" mass="44409">MDHPHFFGFIPYPATPVSFVGDMITSAANTHAGSWLQSSGPSTIERSLISWLATVAGLPNTAGGLFLSGGSMANLTAIMLARDSKLGSTWQEKARGVAYVSDQTHSLVAKGLRILGFENIQIRKVKSDNHFRLDVDALEKEILSDRANGLRPFLIVASCGTTNTGSIDPLHALAKLARTQFPNLWLHVDGAYGASVALSKGYKHLVDGLGEADSISWDAHKWLFQTYGCGMVLVRDGNLLRQSFATEAEYVRDAVDSGQGDSPNYWNYGPELTRPARAMKLWLTLQVFGLDGFGAMIDHGFVLAETAETELKKLPDWTILSKANMAILNFRFEPKERSEEELDVMNMAISQQLILKNVAAILTTKLLGKVVLRICSISPSLSKEAMRHIIARLDTVAREREGAYL</sequence>
<dbReference type="InterPro" id="IPR015424">
    <property type="entry name" value="PyrdxlP-dep_Trfase"/>
</dbReference>
<dbReference type="OrthoDB" id="2161780at2759"/>
<dbReference type="Gene3D" id="3.40.640.10">
    <property type="entry name" value="Type I PLP-dependent aspartate aminotransferase-like (Major domain)"/>
    <property type="match status" value="1"/>
</dbReference>
<protein>
    <submittedName>
        <fullName evidence="8">Uncharacterized protein</fullName>
    </submittedName>
</protein>
<dbReference type="PANTHER" id="PTHR11999:SF70">
    <property type="entry name" value="MIP05841P"/>
    <property type="match status" value="1"/>
</dbReference>
<comment type="cofactor">
    <cofactor evidence="1 6 7">
        <name>pyridoxal 5'-phosphate</name>
        <dbReference type="ChEBI" id="CHEBI:597326"/>
    </cofactor>
</comment>
<name>A0A3D8RE48_9HELO</name>
<keyword evidence="4 6" id="KW-0663">Pyridoxal phosphate</keyword>
<feature type="modified residue" description="N6-(pyridoxal phosphate)lysine" evidence="6">
    <location>
        <position position="221"/>
    </location>
</feature>
<dbReference type="GO" id="GO:0006520">
    <property type="term" value="P:amino acid metabolic process"/>
    <property type="evidence" value="ECO:0007669"/>
    <property type="project" value="InterPro"/>
</dbReference>
<organism evidence="8 9">
    <name type="scientific">Coleophoma crateriformis</name>
    <dbReference type="NCBI Taxonomy" id="565419"/>
    <lineage>
        <taxon>Eukaryota</taxon>
        <taxon>Fungi</taxon>
        <taxon>Dikarya</taxon>
        <taxon>Ascomycota</taxon>
        <taxon>Pezizomycotina</taxon>
        <taxon>Leotiomycetes</taxon>
        <taxon>Helotiales</taxon>
        <taxon>Dermateaceae</taxon>
        <taxon>Coleophoma</taxon>
    </lineage>
</organism>
<dbReference type="InterPro" id="IPR010977">
    <property type="entry name" value="Aromatic_deC"/>
</dbReference>
<dbReference type="InterPro" id="IPR021115">
    <property type="entry name" value="Pyridoxal-P_BS"/>
</dbReference>
<evidence type="ECO:0000256" key="3">
    <source>
        <dbReference type="ARBA" id="ARBA00022793"/>
    </source>
</evidence>
<dbReference type="GO" id="GO:0016831">
    <property type="term" value="F:carboxy-lyase activity"/>
    <property type="evidence" value="ECO:0007669"/>
    <property type="project" value="UniProtKB-KW"/>
</dbReference>
<dbReference type="PANTHER" id="PTHR11999">
    <property type="entry name" value="GROUP II PYRIDOXAL-5-PHOSPHATE DECARBOXYLASE"/>
    <property type="match status" value="1"/>
</dbReference>
<proteinExistence type="inferred from homology"/>
<dbReference type="AlphaFoldDB" id="A0A3D8RE48"/>
<dbReference type="Pfam" id="PF00282">
    <property type="entry name" value="Pyridoxal_deC"/>
    <property type="match status" value="1"/>
</dbReference>
<dbReference type="InterPro" id="IPR002129">
    <property type="entry name" value="PyrdxlP-dep_de-COase"/>
</dbReference>
<comment type="similarity">
    <text evidence="2 7">Belongs to the group II decarboxylase family.</text>
</comment>
<dbReference type="EMBL" id="PDLN01000011">
    <property type="protein sequence ID" value="RDW72216.1"/>
    <property type="molecule type" value="Genomic_DNA"/>
</dbReference>
<dbReference type="InterPro" id="IPR015422">
    <property type="entry name" value="PyrdxlP-dep_Trfase_small"/>
</dbReference>
<gene>
    <name evidence="8" type="ORF">BP5796_08250</name>
</gene>
<accession>A0A3D8RE48</accession>
<evidence type="ECO:0000256" key="7">
    <source>
        <dbReference type="RuleBase" id="RU000382"/>
    </source>
</evidence>
<dbReference type="Proteomes" id="UP000256328">
    <property type="component" value="Unassembled WGS sequence"/>
</dbReference>
<dbReference type="GO" id="GO:0030170">
    <property type="term" value="F:pyridoxal phosphate binding"/>
    <property type="evidence" value="ECO:0007669"/>
    <property type="project" value="InterPro"/>
</dbReference>
<evidence type="ECO:0000256" key="5">
    <source>
        <dbReference type="ARBA" id="ARBA00023239"/>
    </source>
</evidence>
<dbReference type="PROSITE" id="PS00392">
    <property type="entry name" value="DDC_GAD_HDC_YDC"/>
    <property type="match status" value="1"/>
</dbReference>
<dbReference type="PRINTS" id="PR00800">
    <property type="entry name" value="YHDCRBOXLASE"/>
</dbReference>
<evidence type="ECO:0000313" key="8">
    <source>
        <dbReference type="EMBL" id="RDW72216.1"/>
    </source>
</evidence>
<comment type="caution">
    <text evidence="8">The sequence shown here is derived from an EMBL/GenBank/DDBJ whole genome shotgun (WGS) entry which is preliminary data.</text>
</comment>
<dbReference type="GO" id="GO:0019752">
    <property type="term" value="P:carboxylic acid metabolic process"/>
    <property type="evidence" value="ECO:0007669"/>
    <property type="project" value="InterPro"/>
</dbReference>
<dbReference type="Gene3D" id="3.90.1150.10">
    <property type="entry name" value="Aspartate Aminotransferase, domain 1"/>
    <property type="match status" value="1"/>
</dbReference>